<keyword evidence="3" id="KW-1185">Reference proteome</keyword>
<feature type="chain" id="PRO_5037620475" evidence="1">
    <location>
        <begin position="21"/>
        <end position="241"/>
    </location>
</feature>
<protein>
    <submittedName>
        <fullName evidence="2">ABC transporter substrate-binding protein</fullName>
    </submittedName>
</protein>
<dbReference type="AlphaFoldDB" id="A0A934I7T8"/>
<proteinExistence type="predicted"/>
<sequence length="241" mass="26120">MSRAPGKIAALVIGIGIAAAACTTSETQPHDELRELGKELGELKESGALPDIDAGDIEFVEENSGTQDFSDYATGETMTVTHAMGTTVIPRNPRVVMSTGLAWQYLGHLATTTGDSAAETSFLPLPLPDDDFSYGEELPWEQARTIFKPDLILANSITDPALYERLSDIAPTVVETDAPGQVDTGKAIDFYLNLYDDPAAREALWNAKTTYRLAVKKAADAFPELHGKTFTYIRPSHEGDR</sequence>
<reference evidence="2" key="1">
    <citation type="submission" date="2020-12" db="EMBL/GenBank/DDBJ databases">
        <title>Genome public.</title>
        <authorList>
            <person name="Sun Q."/>
        </authorList>
    </citation>
    <scope>NUCLEOTIDE SEQUENCE</scope>
    <source>
        <strain evidence="2">CCM 8863</strain>
    </source>
</reference>
<dbReference type="PROSITE" id="PS51257">
    <property type="entry name" value="PROKAR_LIPOPROTEIN"/>
    <property type="match status" value="1"/>
</dbReference>
<dbReference type="Proteomes" id="UP000645966">
    <property type="component" value="Unassembled WGS sequence"/>
</dbReference>
<keyword evidence="1" id="KW-0732">Signal</keyword>
<organism evidence="2 3">
    <name type="scientific">Corynebacterium meridianum</name>
    <dbReference type="NCBI Taxonomy" id="2765363"/>
    <lineage>
        <taxon>Bacteria</taxon>
        <taxon>Bacillati</taxon>
        <taxon>Actinomycetota</taxon>
        <taxon>Actinomycetes</taxon>
        <taxon>Mycobacteriales</taxon>
        <taxon>Corynebacteriaceae</taxon>
        <taxon>Corynebacterium</taxon>
    </lineage>
</organism>
<dbReference type="RefSeq" id="WP_198739033.1">
    <property type="nucleotide sequence ID" value="NZ_JAEIOS010000013.1"/>
</dbReference>
<evidence type="ECO:0000256" key="1">
    <source>
        <dbReference type="SAM" id="SignalP"/>
    </source>
</evidence>
<comment type="caution">
    <text evidence="2">The sequence shown here is derived from an EMBL/GenBank/DDBJ whole genome shotgun (WGS) entry which is preliminary data.</text>
</comment>
<dbReference type="EMBL" id="JAEIOS010000013">
    <property type="protein sequence ID" value="MBI8990045.1"/>
    <property type="molecule type" value="Genomic_DNA"/>
</dbReference>
<dbReference type="Gene3D" id="3.40.50.1980">
    <property type="entry name" value="Nitrogenase molybdenum iron protein domain"/>
    <property type="match status" value="1"/>
</dbReference>
<evidence type="ECO:0000313" key="2">
    <source>
        <dbReference type="EMBL" id="MBI8990045.1"/>
    </source>
</evidence>
<evidence type="ECO:0000313" key="3">
    <source>
        <dbReference type="Proteomes" id="UP000645966"/>
    </source>
</evidence>
<feature type="signal peptide" evidence="1">
    <location>
        <begin position="1"/>
        <end position="20"/>
    </location>
</feature>
<name>A0A934I7T8_9CORY</name>
<gene>
    <name evidence="2" type="ORF">JDV75_09810</name>
</gene>
<dbReference type="SUPFAM" id="SSF53807">
    <property type="entry name" value="Helical backbone' metal receptor"/>
    <property type="match status" value="1"/>
</dbReference>
<accession>A0A934I7T8</accession>